<dbReference type="OrthoDB" id="9767116at2"/>
<dbReference type="Gene3D" id="1.25.40.10">
    <property type="entry name" value="Tetratricopeptide repeat domain"/>
    <property type="match status" value="1"/>
</dbReference>
<dbReference type="InterPro" id="IPR041203">
    <property type="entry name" value="Bact_A2M_MG5"/>
</dbReference>
<dbReference type="SMART" id="SM01359">
    <property type="entry name" value="A2M_N_2"/>
    <property type="match status" value="1"/>
</dbReference>
<dbReference type="SUPFAM" id="SSF48452">
    <property type="entry name" value="TPR-like"/>
    <property type="match status" value="1"/>
</dbReference>
<evidence type="ECO:0000313" key="7">
    <source>
        <dbReference type="Proteomes" id="UP000234881"/>
    </source>
</evidence>
<dbReference type="SMART" id="SM00028">
    <property type="entry name" value="TPR"/>
    <property type="match status" value="3"/>
</dbReference>
<dbReference type="GO" id="GO:0004866">
    <property type="term" value="F:endopeptidase inhibitor activity"/>
    <property type="evidence" value="ECO:0007669"/>
    <property type="project" value="InterPro"/>
</dbReference>
<keyword evidence="2" id="KW-0732">Signal</keyword>
<dbReference type="PIRSF" id="PIRSF038980">
    <property type="entry name" value="A2M_bac"/>
    <property type="match status" value="1"/>
</dbReference>
<evidence type="ECO:0000256" key="2">
    <source>
        <dbReference type="ARBA" id="ARBA00022729"/>
    </source>
</evidence>
<dbReference type="GO" id="GO:0005615">
    <property type="term" value="C:extracellular space"/>
    <property type="evidence" value="ECO:0007669"/>
    <property type="project" value="InterPro"/>
</dbReference>
<dbReference type="SUPFAM" id="SSF57414">
    <property type="entry name" value="Hairpin loop containing domain-like"/>
    <property type="match status" value="1"/>
</dbReference>
<sequence length="1854" mass="201148">MIPREGTMARTFLALITGLLFATLSQNTALALDGSFVREVIIEKDTDYFGFDLQTRKKVSLQACQKACIENQSCRAFTYNVKARFCFLKSDFAQATAFKGAISGRIVTRSSEPDLGAAPKLSSLADSWYPAANDLRRKLLKAIPNGSQGGFQDLVQQGHDALGFDEAGAAVDHFRAALSMRPDESDLWLALSTAYARLAVTNPDREQARRARSGAITSAINAYQTSRYRSERAQALSGLGHSLEKANWFREALSAFKMSLALRENPKDRADYARLLQSHGFRMLTHSLDADIKVPRACLQFSEDVKKGFGDFASYIRVDQQQPKSLDVSTRQICIEGLAHGRTYQIDVREGLPAENGERLMSNLQLDLYVRDRSASMRFTGNNYVLPASNRRGIPLVSVNSEEAKLSLYRIGERSLAHMLQGASFLRQLSSWNITELVDRMGAPVWKGSLAIRPKKNEEVITAIPIDEALPERKPGVYLLTAATKTHDLKDYPSLASQWFVISDIGLTTFTGTGSGIGAQGGTAELGGLQVFTRSLASAKPLVGVDVELIAVNNEVLATGISDASGMVTFDAGLVRGTDGLAPAVLTAAKGDDDFVFLDLTRPGFDLSDRGVTGRTSPLGVDVYAWTERGVYRPGEQVHLSAMARDASARAVDDLPLTFIFERPDGVEAQRLIGSGKSLGGYSVSLPLTSNARRGTWHARVYTDPKKPALAELNFLVEDFIPDRTDMTLKPDTDVVKQGEAATGAIEGRYLYGAPAAGLKVDGNVLVRETRGRKGYDGYIFGLDEEDNTGIERITLRPLPPLDEAGLGRYGFTLGQLKASTRPKVADLVLRMQEGSGRAIERRVRYHVQPKTTMLGIKPLFDDGQVSENSNADFTLIAVDPEGQRTSETYVDWSLIKIDRHYQWYRQDSRWNYEAVDLESKVADGQIDLTAGEAAKLSLPVEWGRYRLALGEATSFEFHAGWSSAAGSIDTPDGLELALDKTSYKAGETAHLKVSPRFSGSLLLAIGTDQVLETLSFDIPAEGATIDIPVAQDWGAGAYLLANLYRPSDKDTSRNPARAIGVQWLPVEPEDRALSIEIDSPATTRPHEQLVVPIKVAGLKQGEEAYVNVALVDEGILNLTNYKTPDPVARYFGQRRLGVSIRDIYGRLIDGSAGAFGALRTGGDAGGPQMQSKGNKPTQELVAFVSGIVRLDDDGEAEVAFDIPQFNGTARLMATAWTAKAVGSTEQDNIIRDPIVVHVSLPKVLAPGDTSRALVELTNLEAPVGDYHLDVTSDGIVEVDMGQIPKLVTLAKDKMLSLSLPITAQKAGTGDVTVRLASASGDGTGVLHEALVTVRSGVLPITRISQVPLQAGSGKVMLDSDMLAGFTLAGSQLSLSVAPEGTYDVTSLLMQLDRYPYGCAEQITSRALPLLYAKDIALHLPQELSSLSGKQMDQRLQKSVDTLLSYQSNQGGFSLWGNGLDDPWLSAYVADFLTRAKEQGLKVPAAPMKQALTSVQNRLAYQSDLSRDSASVAYGLYVLARNRMASAGDLRYYIETKLNDFRSPLARAQLGAAMALYGDRPRAELAFNSALTLAQTLSVKAMMPIEDSYSFSSIRRDVAAMQALAGEITPSLSSLDGIKTLARELHDPERRLNTQEQAWMVLAARADIANVVDLGIELNGQAIEGPLTYSVTGDALSDAPLSIANHGDKDLVAQVTTIATPEAPLPAGGDGFVISRSYHRLDGSPANVAEVAQNERLVVVVTASQLDDLPSRIMISDLLPAGLEIENPHLIKSADLENFQWLPKTDFAHVEFRDDRLLAAIDHAPGGKRDFTLAYTVRAVSPGTYMHPAAVIEDMYRPEKSARTASGWMTVTQP</sequence>
<dbReference type="InterPro" id="IPR011625">
    <property type="entry name" value="A2M_N_BRD"/>
</dbReference>
<dbReference type="InterPro" id="IPR026284">
    <property type="entry name" value="A2MG_proteobact"/>
</dbReference>
<dbReference type="Proteomes" id="UP000234881">
    <property type="component" value="Unassembled WGS sequence"/>
</dbReference>
<dbReference type="PANTHER" id="PTHR40094">
    <property type="entry name" value="ALPHA-2-MACROGLOBULIN HOMOLOG"/>
    <property type="match status" value="1"/>
</dbReference>
<keyword evidence="3" id="KW-0677">Repeat</keyword>
<feature type="domain" description="Apple" evidence="5">
    <location>
        <begin position="32"/>
        <end position="111"/>
    </location>
</feature>
<evidence type="ECO:0000259" key="5">
    <source>
        <dbReference type="PROSITE" id="PS50948"/>
    </source>
</evidence>
<dbReference type="EMBL" id="PKUQ01000008">
    <property type="protein sequence ID" value="PLW78336.1"/>
    <property type="molecule type" value="Genomic_DNA"/>
</dbReference>
<keyword evidence="4" id="KW-1015">Disulfide bond</keyword>
<reference evidence="6 7" key="1">
    <citation type="submission" date="2018-01" db="EMBL/GenBank/DDBJ databases">
        <title>The draft genome sequence of Cohaesibacter sp. H1304.</title>
        <authorList>
            <person name="Wang N.-N."/>
            <person name="Du Z.-J."/>
        </authorList>
    </citation>
    <scope>NUCLEOTIDE SEQUENCE [LARGE SCALE GENOMIC DNA]</scope>
    <source>
        <strain evidence="6 7">H1304</strain>
    </source>
</reference>
<evidence type="ECO:0000256" key="3">
    <source>
        <dbReference type="ARBA" id="ARBA00022737"/>
    </source>
</evidence>
<dbReference type="Gene3D" id="3.50.4.10">
    <property type="entry name" value="Hepatocyte Growth Factor"/>
    <property type="match status" value="1"/>
</dbReference>
<dbReference type="Gene3D" id="2.60.40.1930">
    <property type="match status" value="1"/>
</dbReference>
<dbReference type="PROSITE" id="PS50948">
    <property type="entry name" value="PAN"/>
    <property type="match status" value="1"/>
</dbReference>
<dbReference type="Pfam" id="PF17973">
    <property type="entry name" value="bMG10"/>
    <property type="match status" value="1"/>
</dbReference>
<dbReference type="SMART" id="SM00223">
    <property type="entry name" value="APPLE"/>
    <property type="match status" value="1"/>
</dbReference>
<dbReference type="Pfam" id="PF11974">
    <property type="entry name" value="bMG3"/>
    <property type="match status" value="1"/>
</dbReference>
<dbReference type="InterPro" id="IPR051802">
    <property type="entry name" value="YfhM-like"/>
</dbReference>
<accession>A0A2N5XUY7</accession>
<dbReference type="Pfam" id="PF17962">
    <property type="entry name" value="bMG6"/>
    <property type="match status" value="1"/>
</dbReference>
<dbReference type="InterPro" id="IPR003609">
    <property type="entry name" value="Pan_app"/>
</dbReference>
<protein>
    <recommendedName>
        <fullName evidence="5">Apple domain-containing protein</fullName>
    </recommendedName>
</protein>
<dbReference type="InterPro" id="IPR041246">
    <property type="entry name" value="Bact_MG10"/>
</dbReference>
<dbReference type="CDD" id="cd02891">
    <property type="entry name" value="A2M_like"/>
    <property type="match status" value="1"/>
</dbReference>
<dbReference type="InterPro" id="IPR002890">
    <property type="entry name" value="MG2"/>
</dbReference>
<dbReference type="InterPro" id="IPR041462">
    <property type="entry name" value="Bact_A2M_MG6"/>
</dbReference>
<proteinExistence type="inferred from homology"/>
<dbReference type="InterPro" id="IPR047565">
    <property type="entry name" value="Alpha-macroglob_thiol-ester_cl"/>
</dbReference>
<comment type="caution">
    <text evidence="6">The sequence shown here is derived from an EMBL/GenBank/DDBJ whole genome shotgun (WGS) entry which is preliminary data.</text>
</comment>
<dbReference type="InterPro" id="IPR000177">
    <property type="entry name" value="Apple"/>
</dbReference>
<dbReference type="InterPro" id="IPR049120">
    <property type="entry name" value="A2M_bMG2"/>
</dbReference>
<comment type="similarity">
    <text evidence="1">Belongs to the protease inhibitor I39 (alpha-2-macroglobulin) family. Bacterial alpha-2-macroglobulin subfamily.</text>
</comment>
<dbReference type="Pfam" id="PF01835">
    <property type="entry name" value="MG2"/>
    <property type="match status" value="1"/>
</dbReference>
<gene>
    <name evidence="6" type="ORF">C0081_04360</name>
</gene>
<dbReference type="PANTHER" id="PTHR40094:SF1">
    <property type="entry name" value="UBIQUITIN DOMAIN-CONTAINING PROTEIN"/>
    <property type="match status" value="1"/>
</dbReference>
<dbReference type="Pfam" id="PF17972">
    <property type="entry name" value="bMG5"/>
    <property type="match status" value="1"/>
</dbReference>
<dbReference type="Gene3D" id="1.50.10.20">
    <property type="match status" value="1"/>
</dbReference>
<dbReference type="Pfam" id="PF07703">
    <property type="entry name" value="A2M_BRD"/>
    <property type="match status" value="1"/>
</dbReference>
<organism evidence="6 7">
    <name type="scientific">Cohaesibacter celericrescens</name>
    <dbReference type="NCBI Taxonomy" id="2067669"/>
    <lineage>
        <taxon>Bacteria</taxon>
        <taxon>Pseudomonadati</taxon>
        <taxon>Pseudomonadota</taxon>
        <taxon>Alphaproteobacteria</taxon>
        <taxon>Hyphomicrobiales</taxon>
        <taxon>Cohaesibacteraceae</taxon>
    </lineage>
</organism>
<dbReference type="InterPro" id="IPR011990">
    <property type="entry name" value="TPR-like_helical_dom_sf"/>
</dbReference>
<evidence type="ECO:0000256" key="4">
    <source>
        <dbReference type="ARBA" id="ARBA00023157"/>
    </source>
</evidence>
<dbReference type="InterPro" id="IPR011626">
    <property type="entry name" value="Alpha-macroglobulin_TED"/>
</dbReference>
<name>A0A2N5XUY7_9HYPH</name>
<dbReference type="SMART" id="SM01360">
    <property type="entry name" value="A2M"/>
    <property type="match status" value="1"/>
</dbReference>
<dbReference type="Pfam" id="PF07678">
    <property type="entry name" value="TED_complement"/>
    <property type="match status" value="1"/>
</dbReference>
<dbReference type="Pfam" id="PF21142">
    <property type="entry name" value="A2M_bMG2"/>
    <property type="match status" value="1"/>
</dbReference>
<dbReference type="InterPro" id="IPR019734">
    <property type="entry name" value="TPR_rpt"/>
</dbReference>
<keyword evidence="7" id="KW-1185">Reference proteome</keyword>
<evidence type="ECO:0000256" key="1">
    <source>
        <dbReference type="ARBA" id="ARBA00010556"/>
    </source>
</evidence>
<dbReference type="Pfam" id="PF00024">
    <property type="entry name" value="PAN_1"/>
    <property type="match status" value="1"/>
</dbReference>
<dbReference type="GO" id="GO:0006508">
    <property type="term" value="P:proteolysis"/>
    <property type="evidence" value="ECO:0007669"/>
    <property type="project" value="InterPro"/>
</dbReference>
<evidence type="ECO:0000313" key="6">
    <source>
        <dbReference type="EMBL" id="PLW78336.1"/>
    </source>
</evidence>
<dbReference type="InterPro" id="IPR021868">
    <property type="entry name" value="Alpha_2_Macroglob_MG3"/>
</dbReference>
<dbReference type="SUPFAM" id="SSF48239">
    <property type="entry name" value="Terpenoid cyclases/Protein prenyltransferases"/>
    <property type="match status" value="1"/>
</dbReference>
<dbReference type="InterPro" id="IPR008930">
    <property type="entry name" value="Terpenoid_cyclase/PrenylTrfase"/>
</dbReference>
<dbReference type="CDD" id="cd01100">
    <property type="entry name" value="APPLE_Factor_XI_like"/>
    <property type="match status" value="1"/>
</dbReference>
<dbReference type="InterPro" id="IPR001599">
    <property type="entry name" value="Macroglobln_a2"/>
</dbReference>
<dbReference type="SMART" id="SM01419">
    <property type="entry name" value="Thiol-ester_cl"/>
    <property type="match status" value="1"/>
</dbReference>